<sequence>MFYTKIFVLLCSLSIGTFLFVSVRYLLSTPFAANRLSSEQRARDQRIIDEILHVWPYEETVDCTQYYLHPSIIHQISHRMELAEKYNDAHYRLHDETIEQAKREFILSIIELNYTIYAFLLSEETEYSAYRDRIDSKLQVMIEKYDRFLLISGRRKAPALLPS</sequence>
<evidence type="ECO:0000256" key="1">
    <source>
        <dbReference type="SAM" id="Phobius"/>
    </source>
</evidence>
<name>A0A482PTW0_CITRO</name>
<accession>A0A482PTW0</accession>
<reference evidence="2" key="1">
    <citation type="submission" date="2019-03" db="EMBL/GenBank/DDBJ databases">
        <title>Complete genome sequence of enteropathogenic Citrobacter rodentium strain DBS100.</title>
        <authorList>
            <person name="Popov G."/>
            <person name="Fiebig A."/>
            <person name="Shideler S."/>
            <person name="Coombes B."/>
            <person name="Savchenko A."/>
        </authorList>
    </citation>
    <scope>NUCLEOTIDE SEQUENCE</scope>
    <source>
        <strain evidence="2">DBS100</strain>
    </source>
</reference>
<protein>
    <submittedName>
        <fullName evidence="2">Uncharacterized protein</fullName>
    </submittedName>
</protein>
<keyword evidence="1" id="KW-1133">Transmembrane helix</keyword>
<dbReference type="RefSeq" id="WP_012908675.1">
    <property type="nucleotide sequence ID" value="NZ_CAJTBI010000016.1"/>
</dbReference>
<evidence type="ECO:0000313" key="2">
    <source>
        <dbReference type="EMBL" id="QBY31040.1"/>
    </source>
</evidence>
<gene>
    <name evidence="2" type="ORF">E2R62_20865</name>
</gene>
<organism evidence="2">
    <name type="scientific">Citrobacter rodentium</name>
    <dbReference type="NCBI Taxonomy" id="67825"/>
    <lineage>
        <taxon>Bacteria</taxon>
        <taxon>Pseudomonadati</taxon>
        <taxon>Pseudomonadota</taxon>
        <taxon>Gammaproteobacteria</taxon>
        <taxon>Enterobacterales</taxon>
        <taxon>Enterobacteriaceae</taxon>
        <taxon>Citrobacter</taxon>
    </lineage>
</organism>
<dbReference type="AlphaFoldDB" id="A0A482PTW0"/>
<proteinExistence type="predicted"/>
<feature type="transmembrane region" description="Helical" evidence="1">
    <location>
        <begin position="6"/>
        <end position="27"/>
    </location>
</feature>
<dbReference type="EMBL" id="CP038008">
    <property type="protein sequence ID" value="QBY31040.1"/>
    <property type="molecule type" value="Genomic_DNA"/>
</dbReference>
<keyword evidence="1" id="KW-0472">Membrane</keyword>
<keyword evidence="1" id="KW-0812">Transmembrane</keyword>